<sequence>MLKHLVISAFVIFSIVLILMYVFQRHLIYFPDVHHPSLNKYQANDITVVSLQTEDDVTLKSWYKPAINQLPTILYLHGNAGHIGYRMPLARQFIDAGLGLLLLEYRGYGGNKGSPSESAFYEDGHTALRYLEKQGIKPQQTILYGESLGTGVATELANHHQVCAVVLQSPFTSLVNLSRYHYPWLFIKPWDKFDSLSRITAINAPLLVLHGKQDRVVPYSDGLAIFNTAIEPKQMFSFEQKGHNNLWESTGFSDKVIYFIRTHCTN</sequence>
<dbReference type="Proteomes" id="UP000502894">
    <property type="component" value="Chromosome"/>
</dbReference>
<evidence type="ECO:0000313" key="3">
    <source>
        <dbReference type="EMBL" id="BCA95360.1"/>
    </source>
</evidence>
<dbReference type="RefSeq" id="WP_173236990.1">
    <property type="nucleotide sequence ID" value="NZ_AP022839.1"/>
</dbReference>
<keyword evidence="1" id="KW-0472">Membrane</keyword>
<dbReference type="KEGG" id="lant:TUM19329_17210"/>
<feature type="domain" description="Serine aminopeptidase S33" evidence="2">
    <location>
        <begin position="72"/>
        <end position="175"/>
    </location>
</feature>
<protein>
    <submittedName>
        <fullName evidence="3">Alpha/beta hydrolase</fullName>
    </submittedName>
</protein>
<evidence type="ECO:0000259" key="2">
    <source>
        <dbReference type="Pfam" id="PF12146"/>
    </source>
</evidence>
<proteinExistence type="predicted"/>
<name>A0A6F8T5D2_9GAMM</name>
<keyword evidence="1" id="KW-1133">Transmembrane helix</keyword>
<keyword evidence="1" id="KW-0812">Transmembrane</keyword>
<dbReference type="AlphaFoldDB" id="A0A6F8T5D2"/>
<gene>
    <name evidence="3" type="ORF">TUM19329_17210</name>
</gene>
<dbReference type="EMBL" id="AP022839">
    <property type="protein sequence ID" value="BCA95360.1"/>
    <property type="molecule type" value="Genomic_DNA"/>
</dbReference>
<reference evidence="3" key="1">
    <citation type="journal article" date="2020" name="Microbiol. Resour. Announc.">
        <title>Complete Genome Sequence of Novel Psychrotolerant Legionella Strain TUM19329, Isolated from Antarctic Lake Sediment.</title>
        <authorList>
            <person name="Shimada S."/>
            <person name="Nakai R."/>
            <person name="Aoki K."/>
            <person name="Shimoeda N."/>
            <person name="Ohno G."/>
            <person name="Miyazaki Y."/>
            <person name="Kudoh S."/>
            <person name="Imura S."/>
            <person name="Watanabe K."/>
            <person name="Ishii Y."/>
            <person name="Tateda K."/>
        </authorList>
    </citation>
    <scope>NUCLEOTIDE SEQUENCE [LARGE SCALE GENOMIC DNA]</scope>
    <source>
        <strain evidence="3">TUM19329</strain>
    </source>
</reference>
<evidence type="ECO:0000313" key="4">
    <source>
        <dbReference type="Proteomes" id="UP000502894"/>
    </source>
</evidence>
<dbReference type="PANTHER" id="PTHR12277">
    <property type="entry name" value="ALPHA/BETA HYDROLASE DOMAIN-CONTAINING PROTEIN"/>
    <property type="match status" value="1"/>
</dbReference>
<dbReference type="InterPro" id="IPR022742">
    <property type="entry name" value="Hydrolase_4"/>
</dbReference>
<dbReference type="InterPro" id="IPR029058">
    <property type="entry name" value="AB_hydrolase_fold"/>
</dbReference>
<dbReference type="SUPFAM" id="SSF53474">
    <property type="entry name" value="alpha/beta-Hydrolases"/>
    <property type="match status" value="1"/>
</dbReference>
<dbReference type="Pfam" id="PF12146">
    <property type="entry name" value="Hydrolase_4"/>
    <property type="match status" value="1"/>
</dbReference>
<dbReference type="PANTHER" id="PTHR12277:SF81">
    <property type="entry name" value="PROTEIN ABHD13"/>
    <property type="match status" value="1"/>
</dbReference>
<keyword evidence="4" id="KW-1185">Reference proteome</keyword>
<accession>A0A6F8T5D2</accession>
<dbReference type="GO" id="GO:0016787">
    <property type="term" value="F:hydrolase activity"/>
    <property type="evidence" value="ECO:0007669"/>
    <property type="project" value="UniProtKB-KW"/>
</dbReference>
<evidence type="ECO:0000256" key="1">
    <source>
        <dbReference type="SAM" id="Phobius"/>
    </source>
</evidence>
<keyword evidence="3" id="KW-0378">Hydrolase</keyword>
<feature type="transmembrane region" description="Helical" evidence="1">
    <location>
        <begin position="6"/>
        <end position="23"/>
    </location>
</feature>
<organism evidence="3 4">
    <name type="scientific">Legionella antarctica</name>
    <dbReference type="NCBI Taxonomy" id="2708020"/>
    <lineage>
        <taxon>Bacteria</taxon>
        <taxon>Pseudomonadati</taxon>
        <taxon>Pseudomonadota</taxon>
        <taxon>Gammaproteobacteria</taxon>
        <taxon>Legionellales</taxon>
        <taxon>Legionellaceae</taxon>
        <taxon>Legionella</taxon>
    </lineage>
</organism>
<dbReference type="Gene3D" id="3.40.50.1820">
    <property type="entry name" value="alpha/beta hydrolase"/>
    <property type="match status" value="1"/>
</dbReference>